<proteinExistence type="predicted"/>
<organism evidence="1 2">
    <name type="scientific">Aspergillus costaricaensis CBS 115574</name>
    <dbReference type="NCBI Taxonomy" id="1448317"/>
    <lineage>
        <taxon>Eukaryota</taxon>
        <taxon>Fungi</taxon>
        <taxon>Dikarya</taxon>
        <taxon>Ascomycota</taxon>
        <taxon>Pezizomycotina</taxon>
        <taxon>Eurotiomycetes</taxon>
        <taxon>Eurotiomycetidae</taxon>
        <taxon>Eurotiales</taxon>
        <taxon>Aspergillaceae</taxon>
        <taxon>Aspergillus</taxon>
        <taxon>Aspergillus subgen. Circumdati</taxon>
    </lineage>
</organism>
<dbReference type="EMBL" id="KZ824567">
    <property type="protein sequence ID" value="RAK85265.1"/>
    <property type="molecule type" value="Genomic_DNA"/>
</dbReference>
<gene>
    <name evidence="1" type="ORF">BO79DRAFT_258544</name>
</gene>
<evidence type="ECO:0000313" key="2">
    <source>
        <dbReference type="Proteomes" id="UP000249748"/>
    </source>
</evidence>
<protein>
    <submittedName>
        <fullName evidence="1">Uncharacterized protein</fullName>
    </submittedName>
</protein>
<reference evidence="1" key="1">
    <citation type="submission" date="2018-02" db="EMBL/GenBank/DDBJ databases">
        <title>The genomes of Aspergillus section Nigri reveals drivers in fungal speciation.</title>
        <authorList>
            <consortium name="DOE Joint Genome Institute"/>
            <person name="Vesth T.C."/>
            <person name="Nybo J."/>
            <person name="Theobald S."/>
            <person name="Brandl J."/>
            <person name="Frisvad J.C."/>
            <person name="Nielsen K.F."/>
            <person name="Lyhne E.K."/>
            <person name="Kogle M.E."/>
            <person name="Kuo A."/>
            <person name="Riley R."/>
            <person name="Clum A."/>
            <person name="Nolan M."/>
            <person name="Lipzen A."/>
            <person name="Salamov A."/>
            <person name="Henrissat B."/>
            <person name="Wiebenga A."/>
            <person name="De vries R.P."/>
            <person name="Grigoriev I.V."/>
            <person name="Mortensen U.H."/>
            <person name="Andersen M.R."/>
            <person name="Baker S.E."/>
        </authorList>
    </citation>
    <scope>NUCLEOTIDE SEQUENCE</scope>
    <source>
        <strain evidence="1">CBS 115574</strain>
    </source>
</reference>
<dbReference type="Proteomes" id="UP000249748">
    <property type="component" value="Unassembled WGS sequence"/>
</dbReference>
<name>A0ACD1I4M0_9EURO</name>
<accession>A0ACD1I4M0</accession>
<sequence>MDMLNYAHAVHPAKLHRRKFMRRIKTQRYLEAKIQRLSRFKAPTKKEFGTIARTQKSDVTKRNPKMPFLWTNNEDRWEYTQWKSHNPVLFDDVDRICRLLKASKSAPSPTRTMGSKAW</sequence>
<evidence type="ECO:0000313" key="1">
    <source>
        <dbReference type="EMBL" id="RAK85265.1"/>
    </source>
</evidence>
<keyword evidence="2" id="KW-1185">Reference proteome</keyword>